<dbReference type="PANTHER" id="PTHR46861:SF1">
    <property type="entry name" value="TUMOR NECROSIS FACTOR RECEPTOR SUPERFAMILY MEMBER 1A"/>
    <property type="match status" value="1"/>
</dbReference>
<keyword evidence="1" id="KW-0053">Apoptosis</keyword>
<dbReference type="GO" id="GO:0045121">
    <property type="term" value="C:membrane raft"/>
    <property type="evidence" value="ECO:0007669"/>
    <property type="project" value="TreeGrafter"/>
</dbReference>
<dbReference type="EMBL" id="SRMA01025462">
    <property type="protein sequence ID" value="TRY94301.1"/>
    <property type="molecule type" value="Genomic_DNA"/>
</dbReference>
<feature type="disulfide bond" evidence="6">
    <location>
        <begin position="151"/>
        <end position="169"/>
    </location>
</feature>
<dbReference type="SMART" id="SM00208">
    <property type="entry name" value="TNFR"/>
    <property type="match status" value="4"/>
</dbReference>
<dbReference type="STRING" id="623744.A0A553QWF1"/>
<dbReference type="CDD" id="cd08313">
    <property type="entry name" value="Death_TNFR1"/>
    <property type="match status" value="1"/>
</dbReference>
<dbReference type="PANTHER" id="PTHR46861">
    <property type="entry name" value="TUMOR NECROSIS FACTOR RECEPTOR SUPERFAMILY MEMBER 1A"/>
    <property type="match status" value="1"/>
</dbReference>
<evidence type="ECO:0000313" key="9">
    <source>
        <dbReference type="EMBL" id="TRY94301.1"/>
    </source>
</evidence>
<accession>A0A553QWF1</accession>
<dbReference type="EMBL" id="SRMA01025462">
    <property type="protein sequence ID" value="TRY94302.1"/>
    <property type="molecule type" value="Genomic_DNA"/>
</dbReference>
<feature type="disulfide bond" evidence="6">
    <location>
        <begin position="148"/>
        <end position="161"/>
    </location>
</feature>
<feature type="disulfide bond" evidence="6">
    <location>
        <begin position="194"/>
        <end position="212"/>
    </location>
</feature>
<evidence type="ECO:0008006" key="11">
    <source>
        <dbReference type="Google" id="ProtNLM"/>
    </source>
</evidence>
<dbReference type="Proteomes" id="UP000316079">
    <property type="component" value="Unassembled WGS sequence"/>
</dbReference>
<reference evidence="9 10" key="1">
    <citation type="journal article" date="2019" name="Sci. Data">
        <title>Hybrid genome assembly and annotation of Danionella translucida.</title>
        <authorList>
            <person name="Kadobianskyi M."/>
            <person name="Schulze L."/>
            <person name="Schuelke M."/>
            <person name="Judkewitz B."/>
        </authorList>
    </citation>
    <scope>NUCLEOTIDE SEQUENCE [LARGE SCALE GENOMIC DNA]</scope>
    <source>
        <strain evidence="9 10">Bolton</strain>
    </source>
</reference>
<gene>
    <name evidence="9" type="ORF">DNTS_030382</name>
</gene>
<feature type="disulfide bond" evidence="6">
    <location>
        <begin position="191"/>
        <end position="204"/>
    </location>
</feature>
<keyword evidence="4 6" id="KW-1015">Disulfide bond</keyword>
<dbReference type="InterPro" id="IPR000488">
    <property type="entry name" value="Death_dom"/>
</dbReference>
<feature type="disulfide bond" evidence="6">
    <location>
        <begin position="130"/>
        <end position="145"/>
    </location>
</feature>
<dbReference type="GO" id="GO:0043120">
    <property type="term" value="F:tumor necrosis factor binding"/>
    <property type="evidence" value="ECO:0007669"/>
    <property type="project" value="TreeGrafter"/>
</dbReference>
<dbReference type="Gene3D" id="1.10.533.10">
    <property type="entry name" value="Death Domain, Fas"/>
    <property type="match status" value="1"/>
</dbReference>
<dbReference type="InterPro" id="IPR052493">
    <property type="entry name" value="TNFRSF1A"/>
</dbReference>
<evidence type="ECO:0000313" key="10">
    <source>
        <dbReference type="Proteomes" id="UP000316079"/>
    </source>
</evidence>
<evidence type="ECO:0000256" key="6">
    <source>
        <dbReference type="PROSITE-ProRule" id="PRU00206"/>
    </source>
</evidence>
<keyword evidence="5" id="KW-0325">Glycoprotein</keyword>
<evidence type="ECO:0000256" key="2">
    <source>
        <dbReference type="ARBA" id="ARBA00022729"/>
    </source>
</evidence>
<organism evidence="9 10">
    <name type="scientific">Danionella cerebrum</name>
    <dbReference type="NCBI Taxonomy" id="2873325"/>
    <lineage>
        <taxon>Eukaryota</taxon>
        <taxon>Metazoa</taxon>
        <taxon>Chordata</taxon>
        <taxon>Craniata</taxon>
        <taxon>Vertebrata</taxon>
        <taxon>Euteleostomi</taxon>
        <taxon>Actinopterygii</taxon>
        <taxon>Neopterygii</taxon>
        <taxon>Teleostei</taxon>
        <taxon>Ostariophysi</taxon>
        <taxon>Cypriniformes</taxon>
        <taxon>Danionidae</taxon>
        <taxon>Danioninae</taxon>
        <taxon>Danionella</taxon>
    </lineage>
</organism>
<keyword evidence="10" id="KW-1185">Reference proteome</keyword>
<evidence type="ECO:0000259" key="8">
    <source>
        <dbReference type="PROSITE" id="PS50050"/>
    </source>
</evidence>
<dbReference type="OrthoDB" id="9408020at2759"/>
<dbReference type="Gene3D" id="2.10.50.10">
    <property type="entry name" value="Tumor Necrosis Factor Receptor, subunit A, domain 2"/>
    <property type="match status" value="3"/>
</dbReference>
<protein>
    <recommendedName>
        <fullName evidence="11">Tumor necrosis factor receptor superfamily member 1A</fullName>
    </recommendedName>
</protein>
<evidence type="ECO:0000256" key="5">
    <source>
        <dbReference type="ARBA" id="ARBA00023180"/>
    </source>
</evidence>
<reference evidence="9" key="2">
    <citation type="submission" date="2019-04" db="EMBL/GenBank/DDBJ databases">
        <authorList>
            <person name="Kadobianskyi M."/>
            <person name="Schulze L."/>
            <person name="Schuelke M."/>
            <person name="Judkewitz B."/>
        </authorList>
    </citation>
    <scope>NUCLEOTIDE SEQUENCE</scope>
    <source>
        <strain evidence="9">Bolton</strain>
        <tissue evidence="9">Whole-body</tissue>
    </source>
</reference>
<proteinExistence type="predicted"/>
<dbReference type="GO" id="GO:0006954">
    <property type="term" value="P:inflammatory response"/>
    <property type="evidence" value="ECO:0007669"/>
    <property type="project" value="TreeGrafter"/>
</dbReference>
<evidence type="ECO:0000256" key="1">
    <source>
        <dbReference type="ARBA" id="ARBA00022703"/>
    </source>
</evidence>
<dbReference type="SUPFAM" id="SSF57586">
    <property type="entry name" value="TNF receptor-like"/>
    <property type="match status" value="2"/>
</dbReference>
<name>A0A553QWF1_9TELE</name>
<dbReference type="GO" id="GO:0006915">
    <property type="term" value="P:apoptotic process"/>
    <property type="evidence" value="ECO:0007669"/>
    <property type="project" value="UniProtKB-KW"/>
</dbReference>
<dbReference type="InterPro" id="IPR011029">
    <property type="entry name" value="DEATH-like_dom_sf"/>
</dbReference>
<comment type="caution">
    <text evidence="6">Lacks conserved residue(s) required for the propagation of feature annotation.</text>
</comment>
<dbReference type="SUPFAM" id="SSF47986">
    <property type="entry name" value="DEATH domain"/>
    <property type="match status" value="1"/>
</dbReference>
<dbReference type="InterPro" id="IPR001368">
    <property type="entry name" value="TNFR/NGFR_Cys_rich_reg"/>
</dbReference>
<comment type="caution">
    <text evidence="9">The sequence shown here is derived from an EMBL/GenBank/DDBJ whole genome shotgun (WGS) entry which is preliminary data.</text>
</comment>
<dbReference type="PROSITE" id="PS50050">
    <property type="entry name" value="TNFR_NGFR_2"/>
    <property type="match status" value="2"/>
</dbReference>
<dbReference type="PROSITE" id="PS00652">
    <property type="entry name" value="TNFR_NGFR_1"/>
    <property type="match status" value="1"/>
</dbReference>
<feature type="repeat" description="TNFR-Cys" evidence="6">
    <location>
        <begin position="170"/>
        <end position="212"/>
    </location>
</feature>
<keyword evidence="3" id="KW-0677">Repeat</keyword>
<evidence type="ECO:0000259" key="7">
    <source>
        <dbReference type="PROSITE" id="PS50017"/>
    </source>
</evidence>
<feature type="domain" description="TNFR-Cys" evidence="8">
    <location>
        <begin position="129"/>
        <end position="169"/>
    </location>
</feature>
<dbReference type="GO" id="GO:0005031">
    <property type="term" value="F:tumor necrosis factor receptor activity"/>
    <property type="evidence" value="ECO:0007669"/>
    <property type="project" value="TreeGrafter"/>
</dbReference>
<feature type="domain" description="TNFR-Cys" evidence="8">
    <location>
        <begin position="170"/>
        <end position="212"/>
    </location>
</feature>
<dbReference type="Pfam" id="PF00531">
    <property type="entry name" value="Death"/>
    <property type="match status" value="1"/>
</dbReference>
<keyword evidence="2" id="KW-0732">Signal</keyword>
<evidence type="ECO:0000256" key="4">
    <source>
        <dbReference type="ARBA" id="ARBA00023157"/>
    </source>
</evidence>
<dbReference type="PROSITE" id="PS50017">
    <property type="entry name" value="DEATH_DOMAIN"/>
    <property type="match status" value="1"/>
</dbReference>
<feature type="repeat" description="TNFR-Cys" evidence="6">
    <location>
        <begin position="129"/>
        <end position="169"/>
    </location>
</feature>
<dbReference type="AlphaFoldDB" id="A0A553QWF1"/>
<dbReference type="InterPro" id="IPR033994">
    <property type="entry name" value="TNFRSF1A_death"/>
</dbReference>
<dbReference type="Pfam" id="PF00020">
    <property type="entry name" value="TNFR_c6"/>
    <property type="match status" value="2"/>
</dbReference>
<sequence length="394" mass="44687">MDGCDTIFVDDDKRRSGRESKEKGKNELSSLEFCWMFLDSVPLVGGRSAPVPPTAAMRKPKLCVWFLLILIRALHVIADVPHSGGRVGKESCSENEFWSKRGFCCDKCHAGFKLKEECPGPKMRSDCVKCDEGTYLDIVNYIPNCFMCQECRRNSKELTPCRANADRVCRCDQGFYKKTLEDNLQWECLRCKKCGPGQIETQQCSAEKNTECRCLENHYPVNKSSCEPCVKCLPNKCDHLCASPTTQHPTGSPDALGQILTLIITMSAESKSESVPLTRQSETEGNLPDCVPREIKLHEFFYYVLDQVPVSKFKELMRRLSVSEQDIERAEHDHRICKDAHYQMLRVWSDACGGNSVVSFEHIQMMIERLRDMCLVNCAENIESTFLSQDASVS</sequence>
<evidence type="ECO:0000256" key="3">
    <source>
        <dbReference type="ARBA" id="ARBA00022737"/>
    </source>
</evidence>
<feature type="domain" description="Death" evidence="7">
    <location>
        <begin position="298"/>
        <end position="386"/>
    </location>
</feature>
<dbReference type="GO" id="GO:0043235">
    <property type="term" value="C:receptor complex"/>
    <property type="evidence" value="ECO:0007669"/>
    <property type="project" value="TreeGrafter"/>
</dbReference>